<dbReference type="InterPro" id="IPR050302">
    <property type="entry name" value="Rab_GAP_TBC_domain"/>
</dbReference>
<evidence type="ECO:0000259" key="5">
    <source>
        <dbReference type="PROSITE" id="PS50086"/>
    </source>
</evidence>
<dbReference type="InterPro" id="IPR011993">
    <property type="entry name" value="PH-like_dom_sf"/>
</dbReference>
<dbReference type="SUPFAM" id="SSF50729">
    <property type="entry name" value="PH domain-like"/>
    <property type="match status" value="1"/>
</dbReference>
<dbReference type="InterPro" id="IPR021785">
    <property type="entry name" value="DUF3350"/>
</dbReference>
<feature type="region of interest" description="Disordered" evidence="4">
    <location>
        <begin position="675"/>
        <end position="700"/>
    </location>
</feature>
<dbReference type="InterPro" id="IPR006020">
    <property type="entry name" value="PTB/PI_dom"/>
</dbReference>
<dbReference type="CDD" id="cd01269">
    <property type="entry name" value="PTB_TBC1D1_like"/>
    <property type="match status" value="1"/>
</dbReference>
<dbReference type="GeneID" id="107108799"/>
<evidence type="ECO:0000256" key="2">
    <source>
        <dbReference type="ARBA" id="ARBA00022553"/>
    </source>
</evidence>
<feature type="coiled-coil region" evidence="3">
    <location>
        <begin position="745"/>
        <end position="772"/>
    </location>
</feature>
<keyword evidence="6" id="KW-1185">Reference proteome</keyword>
<gene>
    <name evidence="7" type="primary">TBC1D4</name>
</gene>
<dbReference type="PANTHER" id="PTHR47219:SF14">
    <property type="entry name" value="TBC1 DOMAIN FAMILY MEMBER 4"/>
    <property type="match status" value="1"/>
</dbReference>
<dbReference type="Proteomes" id="UP000694871">
    <property type="component" value="Unplaced"/>
</dbReference>
<dbReference type="Gene3D" id="1.10.8.270">
    <property type="entry name" value="putative rabgap domain of human tbc1 domain family member 14 like domains"/>
    <property type="match status" value="1"/>
</dbReference>
<evidence type="ECO:0000256" key="4">
    <source>
        <dbReference type="SAM" id="MobiDB-lite"/>
    </source>
</evidence>
<evidence type="ECO:0000313" key="7">
    <source>
        <dbReference type="RefSeq" id="XP_015264805.1"/>
    </source>
</evidence>
<dbReference type="Pfam" id="PF00566">
    <property type="entry name" value="RabGAP-TBC"/>
    <property type="match status" value="1"/>
</dbReference>
<feature type="region of interest" description="Disordered" evidence="4">
    <location>
        <begin position="229"/>
        <end position="257"/>
    </location>
</feature>
<dbReference type="Pfam" id="PF00640">
    <property type="entry name" value="PID"/>
    <property type="match status" value="1"/>
</dbReference>
<dbReference type="SMART" id="SM00164">
    <property type="entry name" value="TBC"/>
    <property type="match status" value="1"/>
</dbReference>
<dbReference type="Gene3D" id="2.30.29.30">
    <property type="entry name" value="Pleckstrin-homology domain (PH domain)/Phosphotyrosine-binding domain (PTB)"/>
    <property type="match status" value="1"/>
</dbReference>
<dbReference type="Pfam" id="PF11830">
    <property type="entry name" value="DUF3350"/>
    <property type="match status" value="1"/>
</dbReference>
<dbReference type="InterPro" id="IPR035969">
    <property type="entry name" value="Rab-GAP_TBC_sf"/>
</dbReference>
<dbReference type="Gene3D" id="1.10.472.80">
    <property type="entry name" value="Ypt/Rab-GAP domain of gyp1p, domain 3"/>
    <property type="match status" value="1"/>
</dbReference>
<accession>A0ABM1JTL8</accession>
<evidence type="ECO:0000256" key="1">
    <source>
        <dbReference type="ARBA" id="ARBA00022468"/>
    </source>
</evidence>
<reference evidence="7" key="1">
    <citation type="submission" date="2025-08" db="UniProtKB">
        <authorList>
            <consortium name="RefSeq"/>
        </authorList>
    </citation>
    <scope>IDENTIFICATION</scope>
</reference>
<sequence length="1121" mass="126598">MQPPNSLGRLEESPRLPLPQAQLASPRRQADCKRCKASQAGKGRKPRYEGLPVCLLLNLRRKNVPDVISSIRQASKAALKEDVKPSKDSEDAFYNSQKFEVLYCGKVTVAHKKAPSTLIDDCIEKFNQHERQRLKLLSEQRNAESSADLAENEGDAPSSPLDSPFEEMDGMDTTAGSHAGMFTLGSQTNLASLASSRLSFPERILEDSGFDDQQEFRSRCSSVTGVMQRKVHDSALKTQPRRRHASAPSHVQPSDSEKNRTMLFQVGRFEINLISPDSKSVVFEKNFKDISSCSQGIKNIDHFGFICRESTEPGINQYVCYVFQCASESLVDEVMLTLKQAFSTAAALQNAKTQIKLCEACPMHSLHKLCERIEGLYPPRAKLVIQRHLSTLGDNEQADIFERVQKMKPVSDQEENELVILHLRQLCETKQKTHVHIGEAPANTCNNSVPEIAASGGRFKLDVLKNKAKKSLTSSLENIFSRGANRMRGRLGSMDSFERCNNLSSDKDCSSGESPPPTPPGSPISSAWQPFPEEDSDSPQFRRRAHTFSHPPSSVKKKISFQDGRSQSVKSPLLRQNSVEQSRPTLARRTRSESESSAPSSLPSSFSAPSFLKSFYQSSGKPPPQSENELPKSNGERRKRTSSVCSNDSVNAGGVPLTPRRISWRQRIFLRVASPMKKSPSAMQNQDGGDGSELLPLSPLAPSLEEDPLASILQNDDAQDRTGEKKNSEELQSLWRKAIHQQILLLRMEKENQKLEASRDELQSRKVKLDYEEVGTCQKDVINVWDKKLLNCRAKIRCDMEDIHATLKDGVPKSRRGEIWQFLAVQHRVRHRLSNKQQPPDISYKELLKQLTSQQHAILVDLGRTFPTHPYFSAQLGAGQLSLFNLLKAYSLLDKEVGYCQGISFVAGVLLLHMSEEQAFEMLKFLMYDLGFRKQYRPDMMSLQIQMYQLSRLLHDYHRDLYNHLEENEISPSLYAAPWFLTLLASQFPLGFVFEMDISKQLHAYEVEYHVLQDELQDDSNPCENGEAPEKLERVNNQLKRQNMDLLEKLQAAHTRLQSLESSLEDVLVRESKMKSLILSLEHEKALYRKAIEKICQYLPTEALSACEQLLKEVDCHPNMI</sequence>
<organism evidence="6 7">
    <name type="scientific">Gekko japonicus</name>
    <name type="common">Schlegel's Japanese gecko</name>
    <dbReference type="NCBI Taxonomy" id="146911"/>
    <lineage>
        <taxon>Eukaryota</taxon>
        <taxon>Metazoa</taxon>
        <taxon>Chordata</taxon>
        <taxon>Craniata</taxon>
        <taxon>Vertebrata</taxon>
        <taxon>Euteleostomi</taxon>
        <taxon>Lepidosauria</taxon>
        <taxon>Squamata</taxon>
        <taxon>Bifurcata</taxon>
        <taxon>Gekkota</taxon>
        <taxon>Gekkonidae</taxon>
        <taxon>Gekkoninae</taxon>
        <taxon>Gekko</taxon>
    </lineage>
</organism>
<feature type="region of interest" description="Disordered" evidence="4">
    <location>
        <begin position="1"/>
        <end position="45"/>
    </location>
</feature>
<evidence type="ECO:0000313" key="6">
    <source>
        <dbReference type="Proteomes" id="UP000694871"/>
    </source>
</evidence>
<feature type="region of interest" description="Disordered" evidence="4">
    <location>
        <begin position="490"/>
        <end position="657"/>
    </location>
</feature>
<proteinExistence type="predicted"/>
<dbReference type="Gene3D" id="1.10.10.2750">
    <property type="match status" value="1"/>
</dbReference>
<dbReference type="RefSeq" id="XP_015264805.1">
    <property type="nucleotide sequence ID" value="XM_015409319.1"/>
</dbReference>
<feature type="compositionally biased region" description="Polar residues" evidence="4">
    <location>
        <begin position="563"/>
        <end position="584"/>
    </location>
</feature>
<protein>
    <submittedName>
        <fullName evidence="7">TBC1 domain family member 4</fullName>
    </submittedName>
</protein>
<dbReference type="PANTHER" id="PTHR47219">
    <property type="entry name" value="RAB GTPASE-ACTIVATING PROTEIN 1-LIKE"/>
    <property type="match status" value="1"/>
</dbReference>
<feature type="compositionally biased region" description="Low complexity" evidence="4">
    <location>
        <begin position="595"/>
        <end position="615"/>
    </location>
</feature>
<feature type="coiled-coil region" evidence="3">
    <location>
        <begin position="1036"/>
        <end position="1063"/>
    </location>
</feature>
<feature type="domain" description="Rab-GAP TBC" evidence="5">
    <location>
        <begin position="810"/>
        <end position="1006"/>
    </location>
</feature>
<keyword evidence="1" id="KW-0343">GTPase activation</keyword>
<dbReference type="PROSITE" id="PS50086">
    <property type="entry name" value="TBC_RABGAP"/>
    <property type="match status" value="1"/>
</dbReference>
<keyword evidence="3" id="KW-0175">Coiled coil</keyword>
<name>A0ABM1JTL8_GEKJA</name>
<keyword evidence="2" id="KW-0597">Phosphoprotein</keyword>
<dbReference type="InterPro" id="IPR000195">
    <property type="entry name" value="Rab-GAP-TBC_dom"/>
</dbReference>
<dbReference type="SMART" id="SM00462">
    <property type="entry name" value="PTB"/>
    <property type="match status" value="1"/>
</dbReference>
<feature type="region of interest" description="Disordered" evidence="4">
    <location>
        <begin position="139"/>
        <end position="168"/>
    </location>
</feature>
<dbReference type="SUPFAM" id="SSF47923">
    <property type="entry name" value="Ypt/Rab-GAP domain of gyp1p"/>
    <property type="match status" value="1"/>
</dbReference>
<evidence type="ECO:0000256" key="3">
    <source>
        <dbReference type="SAM" id="Coils"/>
    </source>
</evidence>